<evidence type="ECO:0000313" key="2">
    <source>
        <dbReference type="EMBL" id="KAF2795510.1"/>
    </source>
</evidence>
<protein>
    <submittedName>
        <fullName evidence="2">Uncharacterized protein</fullName>
    </submittedName>
</protein>
<feature type="compositionally biased region" description="Polar residues" evidence="1">
    <location>
        <begin position="998"/>
        <end position="1015"/>
    </location>
</feature>
<feature type="compositionally biased region" description="Polar residues" evidence="1">
    <location>
        <begin position="445"/>
        <end position="458"/>
    </location>
</feature>
<feature type="compositionally biased region" description="Polar residues" evidence="1">
    <location>
        <begin position="678"/>
        <end position="688"/>
    </location>
</feature>
<feature type="region of interest" description="Disordered" evidence="1">
    <location>
        <begin position="1"/>
        <end position="539"/>
    </location>
</feature>
<evidence type="ECO:0000256" key="1">
    <source>
        <dbReference type="SAM" id="MobiDB-lite"/>
    </source>
</evidence>
<feature type="compositionally biased region" description="Polar residues" evidence="1">
    <location>
        <begin position="1094"/>
        <end position="1106"/>
    </location>
</feature>
<feature type="compositionally biased region" description="Low complexity" evidence="1">
    <location>
        <begin position="831"/>
        <end position="840"/>
    </location>
</feature>
<feature type="compositionally biased region" description="Polar residues" evidence="1">
    <location>
        <begin position="637"/>
        <end position="654"/>
    </location>
</feature>
<name>A0A6A6XG12_9PLEO</name>
<evidence type="ECO:0000313" key="3">
    <source>
        <dbReference type="Proteomes" id="UP000799757"/>
    </source>
</evidence>
<feature type="compositionally biased region" description="Polar residues" evidence="1">
    <location>
        <begin position="967"/>
        <end position="984"/>
    </location>
</feature>
<accession>A0A6A6XG12</accession>
<feature type="compositionally biased region" description="Polar residues" evidence="1">
    <location>
        <begin position="393"/>
        <end position="411"/>
    </location>
</feature>
<organism evidence="2 3">
    <name type="scientific">Melanomma pulvis-pyrius CBS 109.77</name>
    <dbReference type="NCBI Taxonomy" id="1314802"/>
    <lineage>
        <taxon>Eukaryota</taxon>
        <taxon>Fungi</taxon>
        <taxon>Dikarya</taxon>
        <taxon>Ascomycota</taxon>
        <taxon>Pezizomycotina</taxon>
        <taxon>Dothideomycetes</taxon>
        <taxon>Pleosporomycetidae</taxon>
        <taxon>Pleosporales</taxon>
        <taxon>Melanommataceae</taxon>
        <taxon>Melanomma</taxon>
    </lineage>
</organism>
<feature type="compositionally biased region" description="Basic and acidic residues" evidence="1">
    <location>
        <begin position="655"/>
        <end position="668"/>
    </location>
</feature>
<dbReference type="Proteomes" id="UP000799757">
    <property type="component" value="Unassembled WGS sequence"/>
</dbReference>
<feature type="compositionally biased region" description="Low complexity" evidence="1">
    <location>
        <begin position="761"/>
        <end position="771"/>
    </location>
</feature>
<keyword evidence="3" id="KW-1185">Reference proteome</keyword>
<feature type="compositionally biased region" description="Polar residues" evidence="1">
    <location>
        <begin position="514"/>
        <end position="523"/>
    </location>
</feature>
<feature type="compositionally biased region" description="Low complexity" evidence="1">
    <location>
        <begin position="259"/>
        <end position="270"/>
    </location>
</feature>
<feature type="region of interest" description="Disordered" evidence="1">
    <location>
        <begin position="1212"/>
        <end position="1334"/>
    </location>
</feature>
<proteinExistence type="predicted"/>
<feature type="compositionally biased region" description="Acidic residues" evidence="1">
    <location>
        <begin position="54"/>
        <end position="69"/>
    </location>
</feature>
<feature type="compositionally biased region" description="Basic and acidic residues" evidence="1">
    <location>
        <begin position="856"/>
        <end position="869"/>
    </location>
</feature>
<feature type="compositionally biased region" description="Polar residues" evidence="1">
    <location>
        <begin position="568"/>
        <end position="580"/>
    </location>
</feature>
<sequence>MSGPFRFNQQQDSRSPLDRPPPNLFPAGQPPSFKTNVNRSKTKKWVEAKPYSYDGDDWGDVDEYDEYGADQEPQPPPQPAAVAGLRQPGSRFEQSPRSFTDPQHQGFPQPARRNSFEAGEEHRAFSAGTHQPQKPYEQPTYGAPSQSAGIVHPAHRQASAAESDTSDTPQHRRDFLPAALPPPLQTKISPTPGSASGSPLNPKYPIRKSSIGQIDSPGAISPREGTPSNPTKPLPFIRPADIYKRVEEERQRERTASMDSSRPSLDSLSSRPREDTTSPGPDALGRSADPAKSLQPLETVSEGRSEYQPNYNAAAQSQQSQSQSDYSFQPPSLPQVRRISAFDNDFWSGDQQQQTNDGHAPFASPSDDQGFRSVVNQAFTRTDDQRSIPPTPISKSDSGMSRSNTESTSGISPIMSRVPSSATSALKNRNNAGGDTPMIAEEASESSTPVSRPTSQMLGGSHQIARKPSPTSHARDFSSSSQPRSGLATPSPGESPAHTPAIEPRTFVPESESALYSSLSPTSPDAMEGGMGNPSSAYATREADIASAIKLSPTTAVPELGAAEKESQTAFLASHQNADSPISDAAPRSRSESPNKGRVQELAGKFGDVSSRRGSTQSNASGNSIQSWEKSPEHSRPSSPTKPITTRPISPTKQTLDERPAAAREVSFRPKLPGQWESYATTNATPSDQGDRDMQISGDNVLTPDDRQVLSPLDEVDLTPTTAKHPVLATDPSKSPSSPSDALAALKAAGAAMGEAIQASVGLGASSSQSSQDREEQVQGNTYGDVYLSRPLQLDRTASSNSSIPPTPPAKDSPESEDLPPPPPLKEKSPEPFSSSSQEQTPVRPTPIPQLSTETSMHDQESDRLRKEIVASLTPLKTSDEEHNGPSLQPTVLPEANRASSILPSEYDSYWADGDHTSPRPSTDIGRNVSEHPRTSTEQSPVAARSTATEFADSTKPPVLDRHFSWEGNQAQIISPEGQAQTGADAQALKNPEEEKQVVSSTTQQATDNAPSHSFQGIPDPYFGPSHVTAVSKPDHVNESDIAMRSPTPPPNSEKPLASPTRADTVKEVSHATGLHVVNTEMNPEAVDMPPRLSAQTSLVSQQSLGNAEESAVSRQQESHEEATTAPVPDSVAGPSTTQDHDARSPTSDKPLGFREIVTMKSPSERIATYNKTRDYWANADHGLNDWIASAVAANPQLASQTPLQHRPTIAATATSRHKPAGSLSLFGKKEGSSSTQPPIAPYYEQYNSAASQVPSTPTSSGAPAEVHPQSSSTGASGGRSTSHQMQTKGKDLLHTAGVLGGKGLGKGMTSAKGLFAKGKSRFRASGSGDKVDN</sequence>
<feature type="compositionally biased region" description="Low complexity" evidence="1">
    <location>
        <begin position="729"/>
        <end position="742"/>
    </location>
</feature>
<feature type="compositionally biased region" description="Polar residues" evidence="1">
    <location>
        <begin position="612"/>
        <end position="629"/>
    </location>
</feature>
<feature type="compositionally biased region" description="Polar residues" evidence="1">
    <location>
        <begin position="418"/>
        <end position="433"/>
    </location>
</feature>
<feature type="compositionally biased region" description="Low complexity" evidence="1">
    <location>
        <begin position="1271"/>
        <end position="1283"/>
    </location>
</feature>
<feature type="compositionally biased region" description="Low complexity" evidence="1">
    <location>
        <begin position="307"/>
        <end position="330"/>
    </location>
</feature>
<feature type="compositionally biased region" description="Basic and acidic residues" evidence="1">
    <location>
        <begin position="241"/>
        <end position="256"/>
    </location>
</feature>
<feature type="compositionally biased region" description="Basic and acidic residues" evidence="1">
    <location>
        <begin position="587"/>
        <end position="599"/>
    </location>
</feature>
<feature type="compositionally biased region" description="Polar residues" evidence="1">
    <location>
        <begin position="469"/>
        <end position="484"/>
    </location>
</feature>
<dbReference type="EMBL" id="MU001856">
    <property type="protein sequence ID" value="KAF2795510.1"/>
    <property type="molecule type" value="Genomic_DNA"/>
</dbReference>
<gene>
    <name evidence="2" type="ORF">K505DRAFT_11427</name>
</gene>
<feature type="region of interest" description="Disordered" evidence="1">
    <location>
        <begin position="559"/>
        <end position="742"/>
    </location>
</feature>
<feature type="compositionally biased region" description="Polar residues" evidence="1">
    <location>
        <begin position="1246"/>
        <end position="1262"/>
    </location>
</feature>
<feature type="compositionally biased region" description="Polar residues" evidence="1">
    <location>
        <begin position="186"/>
        <end position="199"/>
    </location>
</feature>
<reference evidence="2" key="1">
    <citation type="journal article" date="2020" name="Stud. Mycol.">
        <title>101 Dothideomycetes genomes: a test case for predicting lifestyles and emergence of pathogens.</title>
        <authorList>
            <person name="Haridas S."/>
            <person name="Albert R."/>
            <person name="Binder M."/>
            <person name="Bloem J."/>
            <person name="Labutti K."/>
            <person name="Salamov A."/>
            <person name="Andreopoulos B."/>
            <person name="Baker S."/>
            <person name="Barry K."/>
            <person name="Bills G."/>
            <person name="Bluhm B."/>
            <person name="Cannon C."/>
            <person name="Castanera R."/>
            <person name="Culley D."/>
            <person name="Daum C."/>
            <person name="Ezra D."/>
            <person name="Gonzalez J."/>
            <person name="Henrissat B."/>
            <person name="Kuo A."/>
            <person name="Liang C."/>
            <person name="Lipzen A."/>
            <person name="Lutzoni F."/>
            <person name="Magnuson J."/>
            <person name="Mondo S."/>
            <person name="Nolan M."/>
            <person name="Ohm R."/>
            <person name="Pangilinan J."/>
            <person name="Park H.-J."/>
            <person name="Ramirez L."/>
            <person name="Alfaro M."/>
            <person name="Sun H."/>
            <person name="Tritt A."/>
            <person name="Yoshinaga Y."/>
            <person name="Zwiers L.-H."/>
            <person name="Turgeon B."/>
            <person name="Goodwin S."/>
            <person name="Spatafora J."/>
            <person name="Crous P."/>
            <person name="Grigoriev I."/>
        </authorList>
    </citation>
    <scope>NUCLEOTIDE SEQUENCE</scope>
    <source>
        <strain evidence="2">CBS 109.77</strain>
    </source>
</reference>
<feature type="compositionally biased region" description="Polar residues" evidence="1">
    <location>
        <begin position="92"/>
        <end position="103"/>
    </location>
</feature>
<feature type="region of interest" description="Disordered" evidence="1">
    <location>
        <begin position="761"/>
        <end position="1160"/>
    </location>
</feature>
<dbReference type="OrthoDB" id="5151921at2759"/>